<dbReference type="GeneID" id="25281443"/>
<feature type="compositionally biased region" description="Acidic residues" evidence="1">
    <location>
        <begin position="201"/>
        <end position="214"/>
    </location>
</feature>
<protein>
    <submittedName>
        <fullName evidence="2">Uncharacterized protein</fullName>
    </submittedName>
</protein>
<evidence type="ECO:0000256" key="1">
    <source>
        <dbReference type="SAM" id="MobiDB-lite"/>
    </source>
</evidence>
<gene>
    <name evidence="2" type="ORF">A1O9_06526</name>
</gene>
<feature type="compositionally biased region" description="Acidic residues" evidence="1">
    <location>
        <begin position="76"/>
        <end position="92"/>
    </location>
</feature>
<name>A0A072PSV1_9EURO</name>
<comment type="caution">
    <text evidence="2">The sequence shown here is derived from an EMBL/GenBank/DDBJ whole genome shotgun (WGS) entry which is preliminary data.</text>
</comment>
<dbReference type="Proteomes" id="UP000027920">
    <property type="component" value="Unassembled WGS sequence"/>
</dbReference>
<dbReference type="OrthoDB" id="5420391at2759"/>
<dbReference type="HOGENOM" id="CLU_022340_2_1_1"/>
<feature type="region of interest" description="Disordered" evidence="1">
    <location>
        <begin position="73"/>
        <end position="238"/>
    </location>
</feature>
<organism evidence="2 3">
    <name type="scientific">Exophiala aquamarina CBS 119918</name>
    <dbReference type="NCBI Taxonomy" id="1182545"/>
    <lineage>
        <taxon>Eukaryota</taxon>
        <taxon>Fungi</taxon>
        <taxon>Dikarya</taxon>
        <taxon>Ascomycota</taxon>
        <taxon>Pezizomycotina</taxon>
        <taxon>Eurotiomycetes</taxon>
        <taxon>Chaetothyriomycetidae</taxon>
        <taxon>Chaetothyriales</taxon>
        <taxon>Herpotrichiellaceae</taxon>
        <taxon>Exophiala</taxon>
    </lineage>
</organism>
<accession>A0A072PSV1</accession>
<sequence length="444" mass="48545">MSADLFAAFVTSDGEGYSAEPNVTGQSQNVLSKSWDNELHPTTGLDHAPVVQSKKALISPLWQKDSRGTDVLFDADAAEDDDDFGDFEDVDAADAPGQAPKPLVEGDQSNITRPINPAQNTPDLITLEPGDGAPATDPGASEVRKQQESQISLSPTCDLPEPQAPWDGDWGDFEETSPAGKPPAHSGESRLSNQPAKMDSEPAEEVDEEWEPFEDGQPQQSRSDTTNQTQAPATSMRAGRNAILASNEAAERPTNVPPPSMLLQLLSSVFEAVHGLNNSGEESKQVLGSRILLVFRVVSRIIAGRSLRWKRDTILAQSMRIGQAGSSRGMKLASVNRGESAREEREVEDLIGHWSRYAHEFNSILAQAHMTGHRLKLSSSLSLKIVKSAGSGKQCALCGLQRNERINGIDTDTEDLFGEFWTEHWGHKDCCEFWYLYKKLLGQR</sequence>
<evidence type="ECO:0000313" key="3">
    <source>
        <dbReference type="Proteomes" id="UP000027920"/>
    </source>
</evidence>
<reference evidence="2 3" key="1">
    <citation type="submission" date="2013-03" db="EMBL/GenBank/DDBJ databases">
        <title>The Genome Sequence of Exophiala aquamarina CBS 119918.</title>
        <authorList>
            <consortium name="The Broad Institute Genomics Platform"/>
            <person name="Cuomo C."/>
            <person name="de Hoog S."/>
            <person name="Gorbushina A."/>
            <person name="Walker B."/>
            <person name="Young S.K."/>
            <person name="Zeng Q."/>
            <person name="Gargeya S."/>
            <person name="Fitzgerald M."/>
            <person name="Haas B."/>
            <person name="Abouelleil A."/>
            <person name="Allen A.W."/>
            <person name="Alvarado L."/>
            <person name="Arachchi H.M."/>
            <person name="Berlin A.M."/>
            <person name="Chapman S.B."/>
            <person name="Gainer-Dewar J."/>
            <person name="Goldberg J."/>
            <person name="Griggs A."/>
            <person name="Gujja S."/>
            <person name="Hansen M."/>
            <person name="Howarth C."/>
            <person name="Imamovic A."/>
            <person name="Ireland A."/>
            <person name="Larimer J."/>
            <person name="McCowan C."/>
            <person name="Murphy C."/>
            <person name="Pearson M."/>
            <person name="Poon T.W."/>
            <person name="Priest M."/>
            <person name="Roberts A."/>
            <person name="Saif S."/>
            <person name="Shea T."/>
            <person name="Sisk P."/>
            <person name="Sykes S."/>
            <person name="Wortman J."/>
            <person name="Nusbaum C."/>
            <person name="Birren B."/>
        </authorList>
    </citation>
    <scope>NUCLEOTIDE SEQUENCE [LARGE SCALE GENOMIC DNA]</scope>
    <source>
        <strain evidence="2 3">CBS 119918</strain>
    </source>
</reference>
<proteinExistence type="predicted"/>
<feature type="compositionally biased region" description="Polar residues" evidence="1">
    <location>
        <begin position="217"/>
        <end position="233"/>
    </location>
</feature>
<keyword evidence="3" id="KW-1185">Reference proteome</keyword>
<dbReference type="PANTHER" id="PTHR42084">
    <property type="entry name" value="YALI0E26631P"/>
    <property type="match status" value="1"/>
</dbReference>
<evidence type="ECO:0000313" key="2">
    <source>
        <dbReference type="EMBL" id="KEF58600.1"/>
    </source>
</evidence>
<dbReference type="RefSeq" id="XP_013261190.1">
    <property type="nucleotide sequence ID" value="XM_013405736.1"/>
</dbReference>
<dbReference type="EMBL" id="AMGV01000004">
    <property type="protein sequence ID" value="KEF58600.1"/>
    <property type="molecule type" value="Genomic_DNA"/>
</dbReference>
<dbReference type="STRING" id="1182545.A0A072PSV1"/>
<dbReference type="AlphaFoldDB" id="A0A072PSV1"/>
<dbReference type="PANTHER" id="PTHR42084:SF1">
    <property type="entry name" value="SERINE_THREONINE-PROTEIN KINASE PPK6"/>
    <property type="match status" value="1"/>
</dbReference>
<feature type="compositionally biased region" description="Polar residues" evidence="1">
    <location>
        <begin position="107"/>
        <end position="123"/>
    </location>
</feature>
<dbReference type="VEuPathDB" id="FungiDB:A1O9_06526"/>